<dbReference type="Pfam" id="PF05170">
    <property type="entry name" value="AsmA"/>
    <property type="match status" value="1"/>
</dbReference>
<dbReference type="GO" id="GO:0090313">
    <property type="term" value="P:regulation of protein targeting to membrane"/>
    <property type="evidence" value="ECO:0007669"/>
    <property type="project" value="TreeGrafter"/>
</dbReference>
<organism evidence="2 3">
    <name type="scientific">Methylobacterium brachiatum</name>
    <dbReference type="NCBI Taxonomy" id="269660"/>
    <lineage>
        <taxon>Bacteria</taxon>
        <taxon>Pseudomonadati</taxon>
        <taxon>Pseudomonadota</taxon>
        <taxon>Alphaproteobacteria</taxon>
        <taxon>Hyphomicrobiales</taxon>
        <taxon>Methylobacteriaceae</taxon>
        <taxon>Methylobacterium</taxon>
    </lineage>
</organism>
<feature type="domain" description="AsmA" evidence="1">
    <location>
        <begin position="345"/>
        <end position="510"/>
    </location>
</feature>
<dbReference type="AlphaFoldDB" id="A0AAJ1WXA4"/>
<sequence>MSPRRPILALALAGLILAGLGLQDWSVDGRRATRFAAHALDDYGLALTTQGTAQLRLLPLPRLTLGQVRLAAGPTGPTLAEGGRLTIDLDPLGLLVGRADLGGLRLEDARLSADASAWREPLTQLTGRMRSGLTQRPRWIALSGARIDGGADARDIAIDLAWPFWSASAEAHASLTWRGVPMRVALTHLLPAYIAQGLRTPFTAWVTWPDGSLALDGTAGPPPDGSTMPALAGRARFESRALPETLAWLGRDAPLVSLAGAFSLDGRFETSDKSVSWPSLRVGLGDDVLEGAGAVALGPGTPQRLSVQATLAAETLNLAPLMGDLVKLFEAEPTPLALAPLTRGDLDLRLSAAEGRIGLVQVQDLAASILVRDAAVEVAVNRARLQDGTLKGRVTLVSGADPAETEVRMQGSLDRVDLSTLLGEIGTGRWMSGPLQGQFSFEGSARDSAGLLAHLGGRATLSVDGGAIAGLDLAELVHRNGVVPAGALARRNGRTAFERAAITLRFADGVGEFAESGLRGPSVGASLQGRVSLPTRRIEARGDLALRAVSDPSRGLLFEVSGPWDAPTAQVVPQGEAMLPDPFKVPAALGLSGNARAYAP</sequence>
<comment type="caution">
    <text evidence="2">The sequence shown here is derived from an EMBL/GenBank/DDBJ whole genome shotgun (WGS) entry which is preliminary data.</text>
</comment>
<name>A0AAJ1WXA4_9HYPH</name>
<evidence type="ECO:0000313" key="3">
    <source>
        <dbReference type="Proteomes" id="UP001223420"/>
    </source>
</evidence>
<dbReference type="GO" id="GO:0005886">
    <property type="term" value="C:plasma membrane"/>
    <property type="evidence" value="ECO:0007669"/>
    <property type="project" value="TreeGrafter"/>
</dbReference>
<reference evidence="2" key="1">
    <citation type="submission" date="2023-07" db="EMBL/GenBank/DDBJ databases">
        <title>Genomic Encyclopedia of Type Strains, Phase IV (KMG-IV): sequencing the most valuable type-strain genomes for metagenomic binning, comparative biology and taxonomic classification.</title>
        <authorList>
            <person name="Goeker M."/>
        </authorList>
    </citation>
    <scope>NUCLEOTIDE SEQUENCE</scope>
    <source>
        <strain evidence="2">DSM 19569</strain>
    </source>
</reference>
<proteinExistence type="predicted"/>
<gene>
    <name evidence="2" type="ORF">QO001_005370</name>
</gene>
<evidence type="ECO:0000313" key="2">
    <source>
        <dbReference type="EMBL" id="MDQ0546419.1"/>
    </source>
</evidence>
<dbReference type="InterPro" id="IPR007844">
    <property type="entry name" value="AsmA"/>
</dbReference>
<dbReference type="InterPro" id="IPR052894">
    <property type="entry name" value="AsmA-related"/>
</dbReference>
<dbReference type="Proteomes" id="UP001223420">
    <property type="component" value="Unassembled WGS sequence"/>
</dbReference>
<dbReference type="PANTHER" id="PTHR30441">
    <property type="entry name" value="DUF748 DOMAIN-CONTAINING PROTEIN"/>
    <property type="match status" value="1"/>
</dbReference>
<dbReference type="PANTHER" id="PTHR30441:SF4">
    <property type="entry name" value="PROTEIN ASMA"/>
    <property type="match status" value="1"/>
</dbReference>
<evidence type="ECO:0000259" key="1">
    <source>
        <dbReference type="Pfam" id="PF05170"/>
    </source>
</evidence>
<protein>
    <submittedName>
        <fullName evidence="2">AsmA protein</fullName>
    </submittedName>
</protein>
<dbReference type="EMBL" id="JAUSWL010000014">
    <property type="protein sequence ID" value="MDQ0546419.1"/>
    <property type="molecule type" value="Genomic_DNA"/>
</dbReference>
<dbReference type="RefSeq" id="WP_230367789.1">
    <property type="nucleotide sequence ID" value="NZ_JAJALK010000015.1"/>
</dbReference>
<accession>A0AAJ1WXA4</accession>